<organism evidence="2 3">
    <name type="scientific">Cannabis sativa</name>
    <name type="common">Hemp</name>
    <name type="synonym">Marijuana</name>
    <dbReference type="NCBI Taxonomy" id="3483"/>
    <lineage>
        <taxon>Eukaryota</taxon>
        <taxon>Viridiplantae</taxon>
        <taxon>Streptophyta</taxon>
        <taxon>Embryophyta</taxon>
        <taxon>Tracheophyta</taxon>
        <taxon>Spermatophyta</taxon>
        <taxon>Magnoliopsida</taxon>
        <taxon>eudicotyledons</taxon>
        <taxon>Gunneridae</taxon>
        <taxon>Pentapetalae</taxon>
        <taxon>rosids</taxon>
        <taxon>fabids</taxon>
        <taxon>Rosales</taxon>
        <taxon>Cannabaceae</taxon>
        <taxon>Cannabis</taxon>
    </lineage>
</organism>
<sequence length="549" mass="63063">MDPLSNDIHTTLSLIDEERSIFCVHEYSPTPTERYQPTLLAKVLTHQIVYKQVFFDQMSGHWQGRFQVLITEYKEDDGLFHIKFECEGDKRRVEQLNNSLDQSSNHFDDLKHAETVLDELLKQEEIYWQQCSWVDWLACGDKYTKFFHAKANARKSKNQIKFLYNDAGVKVYFNAEISSIFHDYYADIFRAVHIDDIALTHTLECIPTLVSDDYNASLLAPFTMAEVKNALKTMSADKSPGIDGRLIIDNILVAFELVHAIKNKTTRRHDVASLKLDMSKAFDRIEWKFIEEVMKKMGFASGWISLIMSCLITNKFSFLVNGEVTGSLVPTTGLRQGCPLSPYLFLICAKGLSRLLQHEEDIGNLHGFKLTRRAPMISHLFFVDDSLLFCQADECSCLAIKRVLDTYHQASGQLINPEKFVMSFSPNTTLAAQVFFYCHLSLPVRECHERYLGLPSYSERDKKELFSNIKKRIWKLMQSWNEIVFSAGGREVLLKAVVQSILTYVAPRFIDDLGIYFAKPKEKVVWGFGLSFTLINLYSPSKHGVLLRT</sequence>
<evidence type="ECO:0000313" key="2">
    <source>
        <dbReference type="EnsemblPlants" id="cds.evm.model.04.1435"/>
    </source>
</evidence>
<name>A0A803PD18_CANSA</name>
<dbReference type="Pfam" id="PF00078">
    <property type="entry name" value="RVT_1"/>
    <property type="match status" value="1"/>
</dbReference>
<dbReference type="Proteomes" id="UP000596661">
    <property type="component" value="Chromosome 4"/>
</dbReference>
<evidence type="ECO:0000313" key="3">
    <source>
        <dbReference type="Proteomes" id="UP000596661"/>
    </source>
</evidence>
<dbReference type="EMBL" id="UZAU01000389">
    <property type="status" value="NOT_ANNOTATED_CDS"/>
    <property type="molecule type" value="Genomic_DNA"/>
</dbReference>
<dbReference type="PANTHER" id="PTHR46890">
    <property type="entry name" value="NON-LTR RETROLELEMENT REVERSE TRANSCRIPTASE-LIKE PROTEIN-RELATED"/>
    <property type="match status" value="1"/>
</dbReference>
<dbReference type="Gramene" id="evm.model.04.1435">
    <property type="protein sequence ID" value="cds.evm.model.04.1435"/>
    <property type="gene ID" value="evm.TU.04.1435"/>
</dbReference>
<evidence type="ECO:0000259" key="1">
    <source>
        <dbReference type="Pfam" id="PF00078"/>
    </source>
</evidence>
<dbReference type="SUPFAM" id="SSF56672">
    <property type="entry name" value="DNA/RNA polymerases"/>
    <property type="match status" value="1"/>
</dbReference>
<reference evidence="2" key="1">
    <citation type="submission" date="2018-11" db="EMBL/GenBank/DDBJ databases">
        <authorList>
            <person name="Grassa J C."/>
        </authorList>
    </citation>
    <scope>NUCLEOTIDE SEQUENCE [LARGE SCALE GENOMIC DNA]</scope>
</reference>
<dbReference type="EnsemblPlants" id="evm.model.04.1435">
    <property type="protein sequence ID" value="cds.evm.model.04.1435"/>
    <property type="gene ID" value="evm.TU.04.1435"/>
</dbReference>
<dbReference type="InterPro" id="IPR052343">
    <property type="entry name" value="Retrotransposon-Effector_Assoc"/>
</dbReference>
<keyword evidence="3" id="KW-1185">Reference proteome</keyword>
<dbReference type="InterPro" id="IPR043502">
    <property type="entry name" value="DNA/RNA_pol_sf"/>
</dbReference>
<proteinExistence type="predicted"/>
<feature type="domain" description="Reverse transcriptase" evidence="1">
    <location>
        <begin position="245"/>
        <end position="424"/>
    </location>
</feature>
<dbReference type="AlphaFoldDB" id="A0A803PD18"/>
<accession>A0A803PD18</accession>
<protein>
    <recommendedName>
        <fullName evidence="1">Reverse transcriptase domain-containing protein</fullName>
    </recommendedName>
</protein>
<dbReference type="CDD" id="cd01650">
    <property type="entry name" value="RT_nLTR_like"/>
    <property type="match status" value="1"/>
</dbReference>
<reference evidence="2" key="2">
    <citation type="submission" date="2021-03" db="UniProtKB">
        <authorList>
            <consortium name="EnsemblPlants"/>
        </authorList>
    </citation>
    <scope>IDENTIFICATION</scope>
</reference>
<dbReference type="PANTHER" id="PTHR46890:SF48">
    <property type="entry name" value="RNA-DIRECTED DNA POLYMERASE"/>
    <property type="match status" value="1"/>
</dbReference>
<dbReference type="InterPro" id="IPR000477">
    <property type="entry name" value="RT_dom"/>
</dbReference>